<accession>A0ABQ1JZ03</accession>
<protein>
    <submittedName>
        <fullName evidence="1">Uncharacterized protein</fullName>
    </submittedName>
</protein>
<name>A0ABQ1JZ03_9FLAO</name>
<gene>
    <name evidence="1" type="ORF">GCM10007424_18380</name>
</gene>
<proteinExistence type="predicted"/>
<keyword evidence="2" id="KW-1185">Reference proteome</keyword>
<evidence type="ECO:0000313" key="1">
    <source>
        <dbReference type="EMBL" id="GGB78557.1"/>
    </source>
</evidence>
<sequence>MFSFLKKKSTVGIQSVQLPDLEWEKAEESSSVIKWISPNKQAVTSLHYIKLAPDLPTIKNVDELRDLYRNQLGEKGGLIQVDIATVQNKPAVKTILKIFPEPNRLVYTASLTIPFESCSFVVSVQAVEVGITGIRETTVTSKLLKAGELTVVDNSIKNWFKDPYNPEQTKGFLMNVAEDEKYDTDFPEHPLTLIRNLISKIENEIILKPELDELNPFDK</sequence>
<dbReference type="Proteomes" id="UP000615760">
    <property type="component" value="Unassembled WGS sequence"/>
</dbReference>
<dbReference type="RefSeq" id="WP_188620984.1">
    <property type="nucleotide sequence ID" value="NZ_BMJE01000004.1"/>
</dbReference>
<comment type="caution">
    <text evidence="1">The sequence shown here is derived from an EMBL/GenBank/DDBJ whole genome shotgun (WGS) entry which is preliminary data.</text>
</comment>
<organism evidence="1 2">
    <name type="scientific">Flavobacterium suaedae</name>
    <dbReference type="NCBI Taxonomy" id="1767027"/>
    <lineage>
        <taxon>Bacteria</taxon>
        <taxon>Pseudomonadati</taxon>
        <taxon>Bacteroidota</taxon>
        <taxon>Flavobacteriia</taxon>
        <taxon>Flavobacteriales</taxon>
        <taxon>Flavobacteriaceae</taxon>
        <taxon>Flavobacterium</taxon>
    </lineage>
</organism>
<reference evidence="2" key="1">
    <citation type="journal article" date="2019" name="Int. J. Syst. Evol. Microbiol.">
        <title>The Global Catalogue of Microorganisms (GCM) 10K type strain sequencing project: providing services to taxonomists for standard genome sequencing and annotation.</title>
        <authorList>
            <consortium name="The Broad Institute Genomics Platform"/>
            <consortium name="The Broad Institute Genome Sequencing Center for Infectious Disease"/>
            <person name="Wu L."/>
            <person name="Ma J."/>
        </authorList>
    </citation>
    <scope>NUCLEOTIDE SEQUENCE [LARGE SCALE GENOMIC DNA]</scope>
    <source>
        <strain evidence="2">CGMCC 1.15461</strain>
    </source>
</reference>
<dbReference type="EMBL" id="BMJE01000004">
    <property type="protein sequence ID" value="GGB78557.1"/>
    <property type="molecule type" value="Genomic_DNA"/>
</dbReference>
<evidence type="ECO:0000313" key="2">
    <source>
        <dbReference type="Proteomes" id="UP000615760"/>
    </source>
</evidence>